<dbReference type="AlphaFoldDB" id="A0A6C0KHG8"/>
<dbReference type="EMBL" id="MN740898">
    <property type="protein sequence ID" value="QHU17079.1"/>
    <property type="molecule type" value="Genomic_DNA"/>
</dbReference>
<keyword evidence="1" id="KW-0175">Coiled coil</keyword>
<organism evidence="2">
    <name type="scientific">viral metagenome</name>
    <dbReference type="NCBI Taxonomy" id="1070528"/>
    <lineage>
        <taxon>unclassified sequences</taxon>
        <taxon>metagenomes</taxon>
        <taxon>organismal metagenomes</taxon>
    </lineage>
</organism>
<evidence type="ECO:0000256" key="1">
    <source>
        <dbReference type="SAM" id="Coils"/>
    </source>
</evidence>
<reference evidence="2" key="1">
    <citation type="journal article" date="2020" name="Nature">
        <title>Giant virus diversity and host interactions through global metagenomics.</title>
        <authorList>
            <person name="Schulz F."/>
            <person name="Roux S."/>
            <person name="Paez-Espino D."/>
            <person name="Jungbluth S."/>
            <person name="Walsh D.A."/>
            <person name="Denef V.J."/>
            <person name="McMahon K.D."/>
            <person name="Konstantinidis K.T."/>
            <person name="Eloe-Fadrosh E.A."/>
            <person name="Kyrpides N.C."/>
            <person name="Woyke T."/>
        </authorList>
    </citation>
    <scope>NUCLEOTIDE SEQUENCE</scope>
    <source>
        <strain evidence="2">GVMAG-S-3300012000-57</strain>
    </source>
</reference>
<protein>
    <submittedName>
        <fullName evidence="2">Uncharacterized protein</fullName>
    </submittedName>
</protein>
<feature type="coiled-coil region" evidence="1">
    <location>
        <begin position="199"/>
        <end position="226"/>
    </location>
</feature>
<evidence type="ECO:0000313" key="2">
    <source>
        <dbReference type="EMBL" id="QHU17079.1"/>
    </source>
</evidence>
<sequence>MHVYIFIMSLYIHPENQKLLWNTIQKAPKFRDIPVNKEQWFSNVIRSFYEKAQYLPMTQSDLQVINRQTIAYMMDDIQKITQTASLYVEKKVFPEIVVEQRPKAVESYKVTDAFTSRQNDYELMTKPPVPPPANFEEPINDEAIQNMDELLQHQIKQREYDITLVKEKMPQHSSHSSASPSISAISTKAIDPSVKKTMNWAVNHELEELRKQMSELAKRIDILYDKMDTVMAMSNHSL</sequence>
<name>A0A6C0KHG8_9ZZZZ</name>
<proteinExistence type="predicted"/>
<accession>A0A6C0KHG8</accession>